<organism evidence="1 2">
    <name type="scientific">Comamonas piscis</name>
    <dbReference type="NCBI Taxonomy" id="1562974"/>
    <lineage>
        <taxon>Bacteria</taxon>
        <taxon>Pseudomonadati</taxon>
        <taxon>Pseudomonadota</taxon>
        <taxon>Betaproteobacteria</taxon>
        <taxon>Burkholderiales</taxon>
        <taxon>Comamonadaceae</taxon>
        <taxon>Comamonas</taxon>
    </lineage>
</organism>
<dbReference type="Pfam" id="PF05728">
    <property type="entry name" value="UPF0227"/>
    <property type="match status" value="1"/>
</dbReference>
<proteinExistence type="predicted"/>
<evidence type="ECO:0000313" key="1">
    <source>
        <dbReference type="EMBL" id="QMV75267.1"/>
    </source>
</evidence>
<dbReference type="AlphaFoldDB" id="A0A7G5EMP2"/>
<dbReference type="InterPro" id="IPR029058">
    <property type="entry name" value="AB_hydrolase_fold"/>
</dbReference>
<gene>
    <name evidence="1" type="ORF">HS961_21785</name>
</gene>
<keyword evidence="2" id="KW-1185">Reference proteome</keyword>
<dbReference type="KEGG" id="cpis:HS961_21785"/>
<reference evidence="1 2" key="1">
    <citation type="journal article" date="2020" name="G3 (Bethesda)">
        <title>CeMbio - The Caenorhabditis elegans Microbiome Resource.</title>
        <authorList>
            <person name="Dirksen P."/>
            <person name="Assie A."/>
            <person name="Zimmermann J."/>
            <person name="Zhang F."/>
            <person name="Tietje A.M."/>
            <person name="Marsh S.A."/>
            <person name="Felix M.A."/>
            <person name="Shapira M."/>
            <person name="Kaleta C."/>
            <person name="Schulenburg H."/>
            <person name="Samuel B."/>
        </authorList>
    </citation>
    <scope>NUCLEOTIDE SEQUENCE [LARGE SCALE GENOMIC DNA]</scope>
    <source>
        <strain evidence="1 2">BIGb0172</strain>
    </source>
</reference>
<dbReference type="EMBL" id="CP058554">
    <property type="protein sequence ID" value="QMV75267.1"/>
    <property type="molecule type" value="Genomic_DNA"/>
</dbReference>
<protein>
    <submittedName>
        <fullName evidence="1">Esterase</fullName>
    </submittedName>
</protein>
<sequence>MTTTHLLYLHGFRSSPQSAKAQRLQRHIEDSHPHVVWSAPQLPASPRQAADLLLATTRNWAGLPPESLAVVGSSLGGFYASWVAQQLRCKSVMINPSTTPWVTLEQHLGEQTAWHNPEESFFFRPEYLDELQALNVNGQPPAAPQLLIAAMGDEVLHWQDMVARYPAAQLLLDEGSDHALSNFESYLPQIDKFLGW</sequence>
<accession>A0A7G5EMP2</accession>
<dbReference type="RefSeq" id="WP_182325524.1">
    <property type="nucleotide sequence ID" value="NZ_CP058554.1"/>
</dbReference>
<dbReference type="Gene3D" id="3.40.50.1820">
    <property type="entry name" value="alpha/beta hydrolase"/>
    <property type="match status" value="1"/>
</dbReference>
<dbReference type="PANTHER" id="PTHR35602">
    <property type="entry name" value="ESTERASE YQIA-RELATED"/>
    <property type="match status" value="1"/>
</dbReference>
<evidence type="ECO:0000313" key="2">
    <source>
        <dbReference type="Proteomes" id="UP000515240"/>
    </source>
</evidence>
<dbReference type="PANTHER" id="PTHR35602:SF3">
    <property type="entry name" value="ESTERASE YQIA"/>
    <property type="match status" value="1"/>
</dbReference>
<name>A0A7G5EMP2_9BURK</name>
<dbReference type="Proteomes" id="UP000515240">
    <property type="component" value="Chromosome"/>
</dbReference>
<dbReference type="InterPro" id="IPR008886">
    <property type="entry name" value="UPF0227/Esterase_YqiA"/>
</dbReference>
<dbReference type="SUPFAM" id="SSF53474">
    <property type="entry name" value="alpha/beta-Hydrolases"/>
    <property type="match status" value="1"/>
</dbReference>